<dbReference type="RefSeq" id="WP_183973384.1">
    <property type="nucleotide sequence ID" value="NZ_JACIBY010000004.1"/>
</dbReference>
<dbReference type="InterPro" id="IPR014843">
    <property type="entry name" value="Him1/Fmp52"/>
</dbReference>
<organism evidence="1 2">
    <name type="scientific">Runella defluvii</name>
    <dbReference type="NCBI Taxonomy" id="370973"/>
    <lineage>
        <taxon>Bacteria</taxon>
        <taxon>Pseudomonadati</taxon>
        <taxon>Bacteroidota</taxon>
        <taxon>Cytophagia</taxon>
        <taxon>Cytophagales</taxon>
        <taxon>Spirosomataceae</taxon>
        <taxon>Runella</taxon>
    </lineage>
</organism>
<evidence type="ECO:0000313" key="2">
    <source>
        <dbReference type="Proteomes" id="UP000541352"/>
    </source>
</evidence>
<dbReference type="Pfam" id="PF08732">
    <property type="entry name" value="HIM1"/>
    <property type="match status" value="1"/>
</dbReference>
<accession>A0A7W5ZLT3</accession>
<dbReference type="Gene3D" id="3.40.50.720">
    <property type="entry name" value="NAD(P)-binding Rossmann-like Domain"/>
    <property type="match status" value="1"/>
</dbReference>
<dbReference type="AlphaFoldDB" id="A0A7W5ZLT3"/>
<evidence type="ECO:0000313" key="1">
    <source>
        <dbReference type="EMBL" id="MBB3838181.1"/>
    </source>
</evidence>
<protein>
    <submittedName>
        <fullName evidence="1">Uncharacterized protein YbjT (DUF2867 family)</fullName>
    </submittedName>
</protein>
<gene>
    <name evidence="1" type="ORF">FHS57_002186</name>
</gene>
<dbReference type="SUPFAM" id="SSF51735">
    <property type="entry name" value="NAD(P)-binding Rossmann-fold domains"/>
    <property type="match status" value="1"/>
</dbReference>
<dbReference type="PANTHER" id="PTHR14097">
    <property type="entry name" value="OXIDOREDUCTASE HTATIP2"/>
    <property type="match status" value="1"/>
</dbReference>
<proteinExistence type="predicted"/>
<reference evidence="1 2" key="1">
    <citation type="submission" date="2020-08" db="EMBL/GenBank/DDBJ databases">
        <title>Genomic Encyclopedia of Type Strains, Phase IV (KMG-IV): sequencing the most valuable type-strain genomes for metagenomic binning, comparative biology and taxonomic classification.</title>
        <authorList>
            <person name="Goeker M."/>
        </authorList>
    </citation>
    <scope>NUCLEOTIDE SEQUENCE [LARGE SCALE GENOMIC DNA]</scope>
    <source>
        <strain evidence="1 2">DSM 17976</strain>
    </source>
</reference>
<dbReference type="Proteomes" id="UP000541352">
    <property type="component" value="Unassembled WGS sequence"/>
</dbReference>
<dbReference type="EMBL" id="JACIBY010000004">
    <property type="protein sequence ID" value="MBB3838181.1"/>
    <property type="molecule type" value="Genomic_DNA"/>
</dbReference>
<name>A0A7W5ZLT3_9BACT</name>
<dbReference type="PANTHER" id="PTHR14097:SF7">
    <property type="entry name" value="OXIDOREDUCTASE HTATIP2"/>
    <property type="match status" value="1"/>
</dbReference>
<sequence length="215" mass="23623">MTSEKRTALVVGGSGLVGKEVISELIASEKYTEVVTLTRKPLDFTHPKLLSIIFNFDHPDASVVCGDDIFCCLGTTMKKAGSKEAFYRVDYTYPIEIAQLGHQNGAKRFAIVTAMGADSGSMFYYNRVKGDVEATLKKIGFDALLIFRPSLLVGNRGETRLGEQIGEGLSKILRPLIPIKYRSIEARKVAKAMVTITASNVKGTLVYESDVMQEF</sequence>
<comment type="caution">
    <text evidence="1">The sequence shown here is derived from an EMBL/GenBank/DDBJ whole genome shotgun (WGS) entry which is preliminary data.</text>
</comment>
<dbReference type="InterPro" id="IPR036291">
    <property type="entry name" value="NAD(P)-bd_dom_sf"/>
</dbReference>
<keyword evidence="2" id="KW-1185">Reference proteome</keyword>